<organism evidence="4">
    <name type="scientific">Haemonchus placei</name>
    <name type="common">Barber's pole worm</name>
    <dbReference type="NCBI Taxonomy" id="6290"/>
    <lineage>
        <taxon>Eukaryota</taxon>
        <taxon>Metazoa</taxon>
        <taxon>Ecdysozoa</taxon>
        <taxon>Nematoda</taxon>
        <taxon>Chromadorea</taxon>
        <taxon>Rhabditida</taxon>
        <taxon>Rhabditina</taxon>
        <taxon>Rhabditomorpha</taxon>
        <taxon>Strongyloidea</taxon>
        <taxon>Trichostrongylidae</taxon>
        <taxon>Haemonchus</taxon>
    </lineage>
</organism>
<dbReference type="Proteomes" id="UP000268014">
    <property type="component" value="Unassembled WGS sequence"/>
</dbReference>
<feature type="region of interest" description="Disordered" evidence="1">
    <location>
        <begin position="112"/>
        <end position="133"/>
    </location>
</feature>
<keyword evidence="3" id="KW-1185">Reference proteome</keyword>
<dbReference type="OrthoDB" id="5858105at2759"/>
<proteinExistence type="predicted"/>
<evidence type="ECO:0000313" key="4">
    <source>
        <dbReference type="WBParaSite" id="HPLM_0000256601-mRNA-1"/>
    </source>
</evidence>
<protein>
    <submittedName>
        <fullName evidence="2 4">Uncharacterized protein</fullName>
    </submittedName>
</protein>
<evidence type="ECO:0000256" key="1">
    <source>
        <dbReference type="SAM" id="MobiDB-lite"/>
    </source>
</evidence>
<feature type="compositionally biased region" description="Basic and acidic residues" evidence="1">
    <location>
        <begin position="122"/>
        <end position="133"/>
    </location>
</feature>
<reference evidence="4" key="1">
    <citation type="submission" date="2017-02" db="UniProtKB">
        <authorList>
            <consortium name="WormBaseParasite"/>
        </authorList>
    </citation>
    <scope>IDENTIFICATION</scope>
</reference>
<gene>
    <name evidence="2" type="ORF">HPLM_LOCUS2563</name>
</gene>
<dbReference type="WBParaSite" id="HPLM_0000256601-mRNA-1">
    <property type="protein sequence ID" value="HPLM_0000256601-mRNA-1"/>
    <property type="gene ID" value="HPLM_0000256601"/>
</dbReference>
<reference evidence="2 3" key="2">
    <citation type="submission" date="2018-11" db="EMBL/GenBank/DDBJ databases">
        <authorList>
            <consortium name="Pathogen Informatics"/>
        </authorList>
    </citation>
    <scope>NUCLEOTIDE SEQUENCE [LARGE SCALE GENOMIC DNA]</scope>
    <source>
        <strain evidence="2 3">MHpl1</strain>
    </source>
</reference>
<accession>A0A0N4VZ45</accession>
<sequence>MLDQTDNASSPSNADIMAALEHVVGRLHSLEAAVNELLKRSEPRSSCIFCPVADNRDGHNTTRCNRFPEAVAKLVFVVVASNLHMKTTTVECSAQHLEDHPMCYCAPTEDKAAVSNDDHEDDGQRADTLKKEK</sequence>
<evidence type="ECO:0000313" key="2">
    <source>
        <dbReference type="EMBL" id="VDO15548.1"/>
    </source>
</evidence>
<dbReference type="AlphaFoldDB" id="A0A0N4VZ45"/>
<dbReference type="EMBL" id="UZAF01005647">
    <property type="protein sequence ID" value="VDO15548.1"/>
    <property type="molecule type" value="Genomic_DNA"/>
</dbReference>
<evidence type="ECO:0000313" key="3">
    <source>
        <dbReference type="Proteomes" id="UP000268014"/>
    </source>
</evidence>
<name>A0A0N4VZ45_HAEPC</name>